<keyword evidence="3" id="KW-1185">Reference proteome</keyword>
<dbReference type="Proteomes" id="UP001279734">
    <property type="component" value="Unassembled WGS sequence"/>
</dbReference>
<gene>
    <name evidence="2" type="ORF">Nepgr_008552</name>
</gene>
<name>A0AAD3S946_NEPGR</name>
<accession>A0AAD3S946</accession>
<evidence type="ECO:0000313" key="2">
    <source>
        <dbReference type="EMBL" id="GMH06712.1"/>
    </source>
</evidence>
<dbReference type="PANTHER" id="PTHR34287">
    <property type="entry name" value="OS06G0551500 PROTEIN-RELATED"/>
    <property type="match status" value="1"/>
</dbReference>
<evidence type="ECO:0000313" key="3">
    <source>
        <dbReference type="Proteomes" id="UP001279734"/>
    </source>
</evidence>
<dbReference type="AlphaFoldDB" id="A0AAD3S946"/>
<feature type="compositionally biased region" description="Polar residues" evidence="1">
    <location>
        <begin position="128"/>
        <end position="137"/>
    </location>
</feature>
<protein>
    <submittedName>
        <fullName evidence="2">Uncharacterized protein</fullName>
    </submittedName>
</protein>
<comment type="caution">
    <text evidence="2">The sequence shown here is derived from an EMBL/GenBank/DDBJ whole genome shotgun (WGS) entry which is preliminary data.</text>
</comment>
<proteinExistence type="predicted"/>
<dbReference type="EMBL" id="BSYO01000006">
    <property type="protein sequence ID" value="GMH06712.1"/>
    <property type="molecule type" value="Genomic_DNA"/>
</dbReference>
<feature type="region of interest" description="Disordered" evidence="1">
    <location>
        <begin position="121"/>
        <end position="143"/>
    </location>
</feature>
<sequence length="175" mass="19917">MSSATRQHVNGRDDVVAQYVDSSTATQLLCKFRDNSAFGFDYSQSALWSPLVHRFPPIPYGDDNNWLMTAATPPKTPRTNRKLRFDKDHKLFERFSLSKIKKKIATMVSLNKSLQKKKSLKFTKGSSDSPCTPSSNGKGWGKIIKATSKQFKKKKKKKDPTIHVKLSDFLRSENF</sequence>
<dbReference type="PANTHER" id="PTHR34287:SF4">
    <property type="entry name" value="OS04G0504200 PROTEIN"/>
    <property type="match status" value="1"/>
</dbReference>
<evidence type="ECO:0000256" key="1">
    <source>
        <dbReference type="SAM" id="MobiDB-lite"/>
    </source>
</evidence>
<reference evidence="2" key="1">
    <citation type="submission" date="2023-05" db="EMBL/GenBank/DDBJ databases">
        <title>Nepenthes gracilis genome sequencing.</title>
        <authorList>
            <person name="Fukushima K."/>
        </authorList>
    </citation>
    <scope>NUCLEOTIDE SEQUENCE</scope>
    <source>
        <strain evidence="2">SING2019-196</strain>
    </source>
</reference>
<organism evidence="2 3">
    <name type="scientific">Nepenthes gracilis</name>
    <name type="common">Slender pitcher plant</name>
    <dbReference type="NCBI Taxonomy" id="150966"/>
    <lineage>
        <taxon>Eukaryota</taxon>
        <taxon>Viridiplantae</taxon>
        <taxon>Streptophyta</taxon>
        <taxon>Embryophyta</taxon>
        <taxon>Tracheophyta</taxon>
        <taxon>Spermatophyta</taxon>
        <taxon>Magnoliopsida</taxon>
        <taxon>eudicotyledons</taxon>
        <taxon>Gunneridae</taxon>
        <taxon>Pentapetalae</taxon>
        <taxon>Caryophyllales</taxon>
        <taxon>Nepenthaceae</taxon>
        <taxon>Nepenthes</taxon>
    </lineage>
</organism>